<comment type="caution">
    <text evidence="2">The sequence shown here is derived from an EMBL/GenBank/DDBJ whole genome shotgun (WGS) entry which is preliminary data.</text>
</comment>
<dbReference type="GO" id="GO:0003677">
    <property type="term" value="F:DNA binding"/>
    <property type="evidence" value="ECO:0007669"/>
    <property type="project" value="InterPro"/>
</dbReference>
<dbReference type="GO" id="GO:0015074">
    <property type="term" value="P:DNA integration"/>
    <property type="evidence" value="ECO:0007669"/>
    <property type="project" value="InterPro"/>
</dbReference>
<dbReference type="Proteomes" id="UP000688947">
    <property type="component" value="Unassembled WGS sequence"/>
</dbReference>
<evidence type="ECO:0000313" key="3">
    <source>
        <dbReference type="Proteomes" id="UP000688947"/>
    </source>
</evidence>
<dbReference type="OrthoDB" id="120946at2759"/>
<evidence type="ECO:0000259" key="1">
    <source>
        <dbReference type="Pfam" id="PF01498"/>
    </source>
</evidence>
<sequence length="101" mass="11280">MVRAVEKNRFVSAAVLAAEVSKQVGTSISRDLIRDRIHAAGLHERSPRKKPFLSAKHRRQRLAYAKRFGAMNSGFWSRVLFCDEACVELHGKTGRCVAAAK</sequence>
<proteinExistence type="predicted"/>
<organism evidence="2 3">
    <name type="scientific">Phytophthora cactorum</name>
    <dbReference type="NCBI Taxonomy" id="29920"/>
    <lineage>
        <taxon>Eukaryota</taxon>
        <taxon>Sar</taxon>
        <taxon>Stramenopiles</taxon>
        <taxon>Oomycota</taxon>
        <taxon>Peronosporomycetes</taxon>
        <taxon>Peronosporales</taxon>
        <taxon>Peronosporaceae</taxon>
        <taxon>Phytophthora</taxon>
    </lineage>
</organism>
<dbReference type="GO" id="GO:0006313">
    <property type="term" value="P:DNA transposition"/>
    <property type="evidence" value="ECO:0007669"/>
    <property type="project" value="InterPro"/>
</dbReference>
<accession>A0A8T1U5P9</accession>
<reference evidence="2" key="1">
    <citation type="submission" date="2021-01" db="EMBL/GenBank/DDBJ databases">
        <title>Phytophthora aleatoria, a newly-described species from Pinus radiata is distinct from Phytophthora cactorum isolates based on comparative genomics.</title>
        <authorList>
            <person name="Mcdougal R."/>
            <person name="Panda P."/>
            <person name="Williams N."/>
            <person name="Studholme D.J."/>
        </authorList>
    </citation>
    <scope>NUCLEOTIDE SEQUENCE</scope>
    <source>
        <strain evidence="2">NZFS 3830</strain>
    </source>
</reference>
<dbReference type="InterPro" id="IPR002492">
    <property type="entry name" value="Transposase_Tc1-like"/>
</dbReference>
<dbReference type="AlphaFoldDB" id="A0A8T1U5P9"/>
<gene>
    <name evidence="2" type="ORF">JG687_00011914</name>
</gene>
<dbReference type="EMBL" id="JAENGZ010000760">
    <property type="protein sequence ID" value="KAG6954228.1"/>
    <property type="molecule type" value="Genomic_DNA"/>
</dbReference>
<name>A0A8T1U5P9_9STRA</name>
<protein>
    <recommendedName>
        <fullName evidence="1">Transposase Tc1-like domain-containing protein</fullName>
    </recommendedName>
</protein>
<evidence type="ECO:0000313" key="2">
    <source>
        <dbReference type="EMBL" id="KAG6954228.1"/>
    </source>
</evidence>
<dbReference type="Pfam" id="PF01498">
    <property type="entry name" value="HTH_Tnp_Tc3_2"/>
    <property type="match status" value="1"/>
</dbReference>
<dbReference type="VEuPathDB" id="FungiDB:PC110_g2820"/>
<feature type="domain" description="Transposase Tc1-like" evidence="1">
    <location>
        <begin position="2"/>
        <end position="67"/>
    </location>
</feature>